<keyword evidence="2" id="KW-1185">Reference proteome</keyword>
<reference evidence="1 2" key="1">
    <citation type="submission" date="2016-08" db="EMBL/GenBank/DDBJ databases">
        <title>A Parts List for Fungal Cellulosomes Revealed by Comparative Genomics.</title>
        <authorList>
            <consortium name="DOE Joint Genome Institute"/>
            <person name="Haitjema C.H."/>
            <person name="Gilmore S.P."/>
            <person name="Henske J.K."/>
            <person name="Solomon K.V."/>
            <person name="De Groot R."/>
            <person name="Kuo A."/>
            <person name="Mondo S.J."/>
            <person name="Salamov A.A."/>
            <person name="Labutti K."/>
            <person name="Zhao Z."/>
            <person name="Chiniquy J."/>
            <person name="Barry K."/>
            <person name="Brewer H.M."/>
            <person name="Purvine S.O."/>
            <person name="Wright A.T."/>
            <person name="Boxma B."/>
            <person name="Van Alen T."/>
            <person name="Hackstein J.H."/>
            <person name="Baker S.E."/>
            <person name="Grigoriev I.V."/>
            <person name="O'Malley M.A."/>
        </authorList>
    </citation>
    <scope>NUCLEOTIDE SEQUENCE [LARGE SCALE GENOMIC DNA]</scope>
    <source>
        <strain evidence="1 2">S4</strain>
    </source>
</reference>
<dbReference type="EMBL" id="MCFG01000364">
    <property type="protein sequence ID" value="ORX75320.1"/>
    <property type="molecule type" value="Genomic_DNA"/>
</dbReference>
<organism evidence="1 2">
    <name type="scientific">Anaeromyces robustus</name>
    <dbReference type="NCBI Taxonomy" id="1754192"/>
    <lineage>
        <taxon>Eukaryota</taxon>
        <taxon>Fungi</taxon>
        <taxon>Fungi incertae sedis</taxon>
        <taxon>Chytridiomycota</taxon>
        <taxon>Chytridiomycota incertae sedis</taxon>
        <taxon>Neocallimastigomycetes</taxon>
        <taxon>Neocallimastigales</taxon>
        <taxon>Neocallimastigaceae</taxon>
        <taxon>Anaeromyces</taxon>
    </lineage>
</organism>
<evidence type="ECO:0000313" key="1">
    <source>
        <dbReference type="EMBL" id="ORX75320.1"/>
    </source>
</evidence>
<comment type="caution">
    <text evidence="1">The sequence shown here is derived from an EMBL/GenBank/DDBJ whole genome shotgun (WGS) entry which is preliminary data.</text>
</comment>
<protein>
    <submittedName>
        <fullName evidence="1">Uncharacterized protein</fullName>
    </submittedName>
</protein>
<gene>
    <name evidence="1" type="ORF">BCR32DRAFT_285280</name>
</gene>
<dbReference type="AlphaFoldDB" id="A0A1Y1WP75"/>
<name>A0A1Y1WP75_9FUNG</name>
<evidence type="ECO:0000313" key="2">
    <source>
        <dbReference type="Proteomes" id="UP000193944"/>
    </source>
</evidence>
<proteinExistence type="predicted"/>
<dbReference type="Proteomes" id="UP000193944">
    <property type="component" value="Unassembled WGS sequence"/>
</dbReference>
<sequence length="81" mass="9704">MVKDNDQLSQEMLIQNYLNNSDENSNNFTNTDIKYLDNISKFKRPLSPQEESQFNKYRAIDYNNNNYIINYPDNNNINNFN</sequence>
<reference evidence="1 2" key="2">
    <citation type="submission" date="2016-08" db="EMBL/GenBank/DDBJ databases">
        <title>Pervasive Adenine N6-methylation of Active Genes in Fungi.</title>
        <authorList>
            <consortium name="DOE Joint Genome Institute"/>
            <person name="Mondo S.J."/>
            <person name="Dannebaum R.O."/>
            <person name="Kuo R.C."/>
            <person name="Labutti K."/>
            <person name="Haridas S."/>
            <person name="Kuo A."/>
            <person name="Salamov A."/>
            <person name="Ahrendt S.R."/>
            <person name="Lipzen A."/>
            <person name="Sullivan W."/>
            <person name="Andreopoulos W.B."/>
            <person name="Clum A."/>
            <person name="Lindquist E."/>
            <person name="Daum C."/>
            <person name="Ramamoorthy G.K."/>
            <person name="Gryganskyi A."/>
            <person name="Culley D."/>
            <person name="Magnuson J.K."/>
            <person name="James T.Y."/>
            <person name="O'Malley M.A."/>
            <person name="Stajich J.E."/>
            <person name="Spatafora J.W."/>
            <person name="Visel A."/>
            <person name="Grigoriev I.V."/>
        </authorList>
    </citation>
    <scope>NUCLEOTIDE SEQUENCE [LARGE SCALE GENOMIC DNA]</scope>
    <source>
        <strain evidence="1 2">S4</strain>
    </source>
</reference>
<accession>A0A1Y1WP75</accession>